<organism evidence="2">
    <name type="scientific">Micrurus spixii</name>
    <name type="common">Amazon coral snake</name>
    <dbReference type="NCBI Taxonomy" id="129469"/>
    <lineage>
        <taxon>Eukaryota</taxon>
        <taxon>Metazoa</taxon>
        <taxon>Chordata</taxon>
        <taxon>Craniata</taxon>
        <taxon>Vertebrata</taxon>
        <taxon>Euteleostomi</taxon>
        <taxon>Lepidosauria</taxon>
        <taxon>Squamata</taxon>
        <taxon>Bifurcata</taxon>
        <taxon>Unidentata</taxon>
        <taxon>Episquamata</taxon>
        <taxon>Toxicofera</taxon>
        <taxon>Serpentes</taxon>
        <taxon>Colubroidea</taxon>
        <taxon>Elapidae</taxon>
        <taxon>Elapinae</taxon>
        <taxon>Micrurus</taxon>
    </lineage>
</organism>
<feature type="transmembrane region" description="Helical" evidence="1">
    <location>
        <begin position="86"/>
        <end position="107"/>
    </location>
</feature>
<sequence length="142" mass="16925">MDKIPGFNYVNYVCFQLFHYSYSLLLLFHHHSKEMLPLLLYITMQEPHPGCIAHMEKILAVFPKNTWWKCFFNIYLEELMICKKNVFLPLYFICLLQSLLWPVNILLKYPSRGTSYWGISSYFCVCLLALVCFPFLFPFSRA</sequence>
<keyword evidence="1" id="KW-1133">Transmembrane helix</keyword>
<name>A0A2D4LTE3_9SAUR</name>
<protein>
    <submittedName>
        <fullName evidence="2">Uncharacterized protein</fullName>
    </submittedName>
</protein>
<evidence type="ECO:0000313" key="2">
    <source>
        <dbReference type="EMBL" id="LAB24345.1"/>
    </source>
</evidence>
<evidence type="ECO:0000256" key="1">
    <source>
        <dbReference type="SAM" id="Phobius"/>
    </source>
</evidence>
<reference evidence="2" key="2">
    <citation type="submission" date="2017-11" db="EMBL/GenBank/DDBJ databases">
        <title>Coralsnake Venomics: Analyses of Venom Gland Transcriptomes and Proteomes of Six Brazilian Taxa.</title>
        <authorList>
            <person name="Aird S.D."/>
            <person name="Jorge da Silva N."/>
            <person name="Qiu L."/>
            <person name="Villar-Briones A."/>
            <person name="Aparecida-Saddi V."/>
            <person name="Campos-Telles M.P."/>
            <person name="Grau M."/>
            <person name="Mikheyev A.S."/>
        </authorList>
    </citation>
    <scope>NUCLEOTIDE SEQUENCE</scope>
    <source>
        <tissue evidence="2">Venom_gland</tissue>
    </source>
</reference>
<dbReference type="EMBL" id="IACM01049819">
    <property type="protein sequence ID" value="LAB24345.1"/>
    <property type="molecule type" value="Transcribed_RNA"/>
</dbReference>
<proteinExistence type="predicted"/>
<keyword evidence="1" id="KW-0472">Membrane</keyword>
<reference evidence="2" key="1">
    <citation type="submission" date="2017-07" db="EMBL/GenBank/DDBJ databases">
        <authorList>
            <person name="Mikheyev A."/>
            <person name="Grau M."/>
        </authorList>
    </citation>
    <scope>NUCLEOTIDE SEQUENCE</scope>
    <source>
        <tissue evidence="2">Venom_gland</tissue>
    </source>
</reference>
<feature type="transmembrane region" description="Helical" evidence="1">
    <location>
        <begin position="6"/>
        <end position="28"/>
    </location>
</feature>
<accession>A0A2D4LTE3</accession>
<keyword evidence="1" id="KW-0812">Transmembrane</keyword>
<feature type="transmembrane region" description="Helical" evidence="1">
    <location>
        <begin position="119"/>
        <end position="139"/>
    </location>
</feature>
<dbReference type="AlphaFoldDB" id="A0A2D4LTE3"/>